<proteinExistence type="predicted"/>
<dbReference type="SUPFAM" id="SSF52540">
    <property type="entry name" value="P-loop containing nucleoside triphosphate hydrolases"/>
    <property type="match status" value="1"/>
</dbReference>
<organism evidence="2 3">
    <name type="scientific">Adhaeribacter aerolatus</name>
    <dbReference type="NCBI Taxonomy" id="670289"/>
    <lineage>
        <taxon>Bacteria</taxon>
        <taxon>Pseudomonadati</taxon>
        <taxon>Bacteroidota</taxon>
        <taxon>Cytophagia</taxon>
        <taxon>Cytophagales</taxon>
        <taxon>Hymenobacteraceae</taxon>
        <taxon>Adhaeribacter</taxon>
    </lineage>
</organism>
<feature type="domain" description="KAP NTPase" evidence="1">
    <location>
        <begin position="32"/>
        <end position="202"/>
    </location>
</feature>
<dbReference type="AlphaFoldDB" id="A0A512AXL0"/>
<dbReference type="InterPro" id="IPR052754">
    <property type="entry name" value="NTPase_KAP_P-loop"/>
</dbReference>
<dbReference type="Pfam" id="PF07693">
    <property type="entry name" value="KAP_NTPase"/>
    <property type="match status" value="1"/>
</dbReference>
<comment type="caution">
    <text evidence="2">The sequence shown here is derived from an EMBL/GenBank/DDBJ whole genome shotgun (WGS) entry which is preliminary data.</text>
</comment>
<keyword evidence="3" id="KW-1185">Reference proteome</keyword>
<dbReference type="Gene3D" id="3.40.50.300">
    <property type="entry name" value="P-loop containing nucleotide triphosphate hydrolases"/>
    <property type="match status" value="1"/>
</dbReference>
<dbReference type="Proteomes" id="UP000321532">
    <property type="component" value="Unassembled WGS sequence"/>
</dbReference>
<dbReference type="EMBL" id="BJYS01000014">
    <property type="protein sequence ID" value="GEO04459.1"/>
    <property type="molecule type" value="Genomic_DNA"/>
</dbReference>
<reference evidence="2 3" key="1">
    <citation type="submission" date="2019-07" db="EMBL/GenBank/DDBJ databases">
        <title>Whole genome shotgun sequence of Adhaeribacter aerolatus NBRC 106133.</title>
        <authorList>
            <person name="Hosoyama A."/>
            <person name="Uohara A."/>
            <person name="Ohji S."/>
            <person name="Ichikawa N."/>
        </authorList>
    </citation>
    <scope>NUCLEOTIDE SEQUENCE [LARGE SCALE GENOMIC DNA]</scope>
    <source>
        <strain evidence="2 3">NBRC 106133</strain>
    </source>
</reference>
<evidence type="ECO:0000313" key="2">
    <source>
        <dbReference type="EMBL" id="GEO04459.1"/>
    </source>
</evidence>
<dbReference type="InterPro" id="IPR011646">
    <property type="entry name" value="KAP_P-loop"/>
</dbReference>
<name>A0A512AXL0_9BACT</name>
<dbReference type="PANTHER" id="PTHR22674:SF6">
    <property type="entry name" value="NTPASE KAP FAMILY P-LOOP DOMAIN-CONTAINING PROTEIN 1"/>
    <property type="match status" value="1"/>
</dbReference>
<evidence type="ECO:0000259" key="1">
    <source>
        <dbReference type="Pfam" id="PF07693"/>
    </source>
</evidence>
<dbReference type="InterPro" id="IPR027417">
    <property type="entry name" value="P-loop_NTPase"/>
</dbReference>
<gene>
    <name evidence="2" type="ORF">AAE02nite_21230</name>
</gene>
<sequence length="202" mass="23195">MLTYKGKKNKVTVSSFFDDEPLNPNKQDDLGYNTFAKIIAERIESTHLEKAFAIGVNAKWGMGKTSFFNLIKQNLSSEENIIIDFNSWNSSSPKSIIQDFFDTLQDELRKYYSSLAHELRKYSDKLIALSDNNITQSIKATAGILIGDNSINSLHQEINIKLKKIDKKIIIFVDDLDRLDKSEIIEVMRLIRNTANFYNTIF</sequence>
<evidence type="ECO:0000313" key="3">
    <source>
        <dbReference type="Proteomes" id="UP000321532"/>
    </source>
</evidence>
<accession>A0A512AXL0</accession>
<dbReference type="PANTHER" id="PTHR22674">
    <property type="entry name" value="NTPASE, KAP FAMILY P-LOOP DOMAIN-CONTAINING 1"/>
    <property type="match status" value="1"/>
</dbReference>
<protein>
    <recommendedName>
        <fullName evidence="1">KAP NTPase domain-containing protein</fullName>
    </recommendedName>
</protein>